<dbReference type="PATRIC" id="fig|189381.10.peg.400"/>
<dbReference type="EMBL" id="LQQY01000002">
    <property type="protein sequence ID" value="KZE53430.1"/>
    <property type="molecule type" value="Genomic_DNA"/>
</dbReference>
<accession>A0A0J5V5S9</accession>
<dbReference type="Proteomes" id="UP000076510">
    <property type="component" value="Unassembled WGS sequence"/>
</dbReference>
<comment type="caution">
    <text evidence="1">The sequence shown here is derived from an EMBL/GenBank/DDBJ whole genome shotgun (WGS) entry which is preliminary data.</text>
</comment>
<dbReference type="RefSeq" id="WP_048006720.1">
    <property type="nucleotide sequence ID" value="NZ_LDWJ01000010.1"/>
</dbReference>
<proteinExistence type="predicted"/>
<name>A0A0J5V5S9_9BACI</name>
<organism evidence="1 2">
    <name type="scientific">Rossellomorea marisflavi</name>
    <dbReference type="NCBI Taxonomy" id="189381"/>
    <lineage>
        <taxon>Bacteria</taxon>
        <taxon>Bacillati</taxon>
        <taxon>Bacillota</taxon>
        <taxon>Bacilli</taxon>
        <taxon>Bacillales</taxon>
        <taxon>Bacillaceae</taxon>
        <taxon>Rossellomorea</taxon>
    </lineage>
</organism>
<gene>
    <name evidence="1" type="ORF">AV649_11785</name>
</gene>
<evidence type="ECO:0000313" key="2">
    <source>
        <dbReference type="Proteomes" id="UP000076510"/>
    </source>
</evidence>
<dbReference type="AlphaFoldDB" id="A0A0J5V5S9"/>
<protein>
    <submittedName>
        <fullName evidence="1">Uncharacterized protein</fullName>
    </submittedName>
</protein>
<evidence type="ECO:0000313" key="1">
    <source>
        <dbReference type="EMBL" id="KZE53430.1"/>
    </source>
</evidence>
<reference evidence="2" key="1">
    <citation type="submission" date="2016-01" db="EMBL/GenBank/DDBJ databases">
        <title>Whole genome sequencing of Bhargavaea cecembensis T14.</title>
        <authorList>
            <person name="Hong K.W."/>
        </authorList>
    </citation>
    <scope>NUCLEOTIDE SEQUENCE [LARGE SCALE GENOMIC DNA]</scope>
    <source>
        <strain evidence="2">M19</strain>
    </source>
</reference>
<sequence>MDKRIVVKASLILLVVIMAVLDFTEVMTIPNGVLSAVLGVSLVLLVVYKFYKARRDERRDLD</sequence>